<dbReference type="HOGENOM" id="CLU_043775_1_0_4"/>
<dbReference type="GeneID" id="76461270"/>
<organism evidence="1 2">
    <name type="scientific">Verminephrobacter eiseniae (strain EF01-2)</name>
    <dbReference type="NCBI Taxonomy" id="391735"/>
    <lineage>
        <taxon>Bacteria</taxon>
        <taxon>Pseudomonadati</taxon>
        <taxon>Pseudomonadota</taxon>
        <taxon>Betaproteobacteria</taxon>
        <taxon>Burkholderiales</taxon>
        <taxon>Comamonadaceae</taxon>
        <taxon>Verminephrobacter</taxon>
    </lineage>
</organism>
<evidence type="ECO:0000313" key="2">
    <source>
        <dbReference type="Proteomes" id="UP000000374"/>
    </source>
</evidence>
<dbReference type="OrthoDB" id="8576717at2"/>
<accession>A1WLK1</accession>
<dbReference type="PANTHER" id="PTHR34301">
    <property type="entry name" value="DNA-BINDING PROTEIN-RELATED"/>
    <property type="match status" value="1"/>
</dbReference>
<dbReference type="Proteomes" id="UP000000374">
    <property type="component" value="Chromosome"/>
</dbReference>
<dbReference type="EMBL" id="CP000542">
    <property type="protein sequence ID" value="ABM58508.1"/>
    <property type="molecule type" value="Genomic_DNA"/>
</dbReference>
<dbReference type="InterPro" id="IPR027417">
    <property type="entry name" value="P-loop_NTPase"/>
</dbReference>
<evidence type="ECO:0000313" key="1">
    <source>
        <dbReference type="EMBL" id="ABM58508.1"/>
    </source>
</evidence>
<dbReference type="RefSeq" id="WP_011810506.1">
    <property type="nucleotide sequence ID" value="NC_008786.1"/>
</dbReference>
<proteinExistence type="predicted"/>
<dbReference type="PANTHER" id="PTHR34301:SF8">
    <property type="entry name" value="ATPASE DOMAIN-CONTAINING PROTEIN"/>
    <property type="match status" value="1"/>
</dbReference>
<keyword evidence="2" id="KW-1185">Reference proteome</keyword>
<dbReference type="SUPFAM" id="SSF52540">
    <property type="entry name" value="P-loop containing nucleoside triphosphate hydrolases"/>
    <property type="match status" value="1"/>
</dbReference>
<sequence length="390" mass="41744">MYFFRRTALAEQMAKQLIQPGMLDQGLRSGLFLSGLRRTGKTTFLQQDLIPALEAMGALVIYVDLWADTKADPATLIHAAIRKALEDLQTPTSGALARLKRLKGLDIGAVGLKFGFQLTDLGARGGPTIAQALTEVVDLAKTDVVLIVDEVQQALAGDDGSQMLLAIKAARDAINPRPHTPGHFIFIGTGSHRAQVVGMTLQGKHAFAGATSVDYPTLGEDYVDDVLKGIAGEGAKVLPSLPVAVEAFNTLGRRPEEMTRALRQLQQQDPKDADRYLPVIAATLKGAAADVELRKVEDLGVLATAVFNRIASAQGDATGLFAADALGEYAATVGREVTADQVQRIAEELRNANIIMRKGHGVYAVTDPFVQDAWRGRKTFPAPAVKVEST</sequence>
<gene>
    <name evidence="1" type="ordered locus">Veis_2768</name>
</gene>
<name>A1WLK1_VEREI</name>
<reference evidence="2" key="1">
    <citation type="submission" date="2006-12" db="EMBL/GenBank/DDBJ databases">
        <title>Complete sequence of chromosome 1 of Verminephrobacter eiseniae EF01-2.</title>
        <authorList>
            <person name="Copeland A."/>
            <person name="Lucas S."/>
            <person name="Lapidus A."/>
            <person name="Barry K."/>
            <person name="Detter J.C."/>
            <person name="Glavina del Rio T."/>
            <person name="Dalin E."/>
            <person name="Tice H."/>
            <person name="Pitluck S."/>
            <person name="Chertkov O."/>
            <person name="Brettin T."/>
            <person name="Bruce D."/>
            <person name="Han C."/>
            <person name="Tapia R."/>
            <person name="Gilna P."/>
            <person name="Schmutz J."/>
            <person name="Larimer F."/>
            <person name="Land M."/>
            <person name="Hauser L."/>
            <person name="Kyrpides N."/>
            <person name="Kim E."/>
            <person name="Stahl D."/>
            <person name="Richardson P."/>
        </authorList>
    </citation>
    <scope>NUCLEOTIDE SEQUENCE [LARGE SCALE GENOMIC DNA]</scope>
    <source>
        <strain evidence="2">EF01-2</strain>
    </source>
</reference>
<protein>
    <submittedName>
        <fullName evidence="1">Uncharacterized protein</fullName>
    </submittedName>
</protein>
<dbReference type="KEGG" id="vei:Veis_2768"/>
<dbReference type="eggNOG" id="COG1672">
    <property type="taxonomic scope" value="Bacteria"/>
</dbReference>
<dbReference type="AlphaFoldDB" id="A1WLK1"/>
<dbReference type="Gene3D" id="3.40.50.300">
    <property type="entry name" value="P-loop containing nucleotide triphosphate hydrolases"/>
    <property type="match status" value="1"/>
</dbReference>
<dbReference type="STRING" id="391735.Veis_2768"/>